<dbReference type="Gene3D" id="3.40.30.10">
    <property type="entry name" value="Glutaredoxin"/>
    <property type="match status" value="1"/>
</dbReference>
<evidence type="ECO:0000256" key="2">
    <source>
        <dbReference type="ARBA" id="ARBA00022714"/>
    </source>
</evidence>
<dbReference type="Pfam" id="PF01257">
    <property type="entry name" value="2Fe-2S_thioredx"/>
    <property type="match status" value="1"/>
</dbReference>
<dbReference type="NCBIfam" id="TIGR01958">
    <property type="entry name" value="nuoE_fam"/>
    <property type="match status" value="1"/>
</dbReference>
<dbReference type="SUPFAM" id="SSF52833">
    <property type="entry name" value="Thioredoxin-like"/>
    <property type="match status" value="1"/>
</dbReference>
<dbReference type="Proteomes" id="UP000316196">
    <property type="component" value="Unassembled WGS sequence"/>
</dbReference>
<protein>
    <submittedName>
        <fullName evidence="7">NADH dehydrogenase subunit E</fullName>
    </submittedName>
</protein>
<dbReference type="PROSITE" id="PS01099">
    <property type="entry name" value="COMPLEX1_24K"/>
    <property type="match status" value="1"/>
</dbReference>
<evidence type="ECO:0000313" key="8">
    <source>
        <dbReference type="Proteomes" id="UP000316196"/>
    </source>
</evidence>
<keyword evidence="5" id="KW-0411">Iron-sulfur</keyword>
<evidence type="ECO:0000313" key="7">
    <source>
        <dbReference type="EMBL" id="TQL58247.1"/>
    </source>
</evidence>
<dbReference type="GO" id="GO:0003954">
    <property type="term" value="F:NADH dehydrogenase activity"/>
    <property type="evidence" value="ECO:0007669"/>
    <property type="project" value="TreeGrafter"/>
</dbReference>
<dbReference type="PANTHER" id="PTHR10371:SF3">
    <property type="entry name" value="NADH DEHYDROGENASE [UBIQUINONE] FLAVOPROTEIN 2, MITOCHONDRIAL"/>
    <property type="match status" value="1"/>
</dbReference>
<name>A0A542ZD59_9ACTN</name>
<comment type="caution">
    <text evidence="7">The sequence shown here is derived from an EMBL/GenBank/DDBJ whole genome shotgun (WGS) entry which is preliminary data.</text>
</comment>
<comment type="cofactor">
    <cofactor evidence="6">
        <name>[2Fe-2S] cluster</name>
        <dbReference type="ChEBI" id="CHEBI:190135"/>
    </cofactor>
</comment>
<organism evidence="7 8">
    <name type="scientific">Propioniferax innocua</name>
    <dbReference type="NCBI Taxonomy" id="1753"/>
    <lineage>
        <taxon>Bacteria</taxon>
        <taxon>Bacillati</taxon>
        <taxon>Actinomycetota</taxon>
        <taxon>Actinomycetes</taxon>
        <taxon>Propionibacteriales</taxon>
        <taxon>Propionibacteriaceae</taxon>
        <taxon>Propioniferax</taxon>
    </lineage>
</organism>
<proteinExistence type="inferred from homology"/>
<dbReference type="EMBL" id="VFOR01000002">
    <property type="protein sequence ID" value="TQL58247.1"/>
    <property type="molecule type" value="Genomic_DNA"/>
</dbReference>
<dbReference type="InterPro" id="IPR041921">
    <property type="entry name" value="NuoE_N"/>
</dbReference>
<gene>
    <name evidence="7" type="ORF">FB460_2104</name>
</gene>
<dbReference type="FunFam" id="1.10.10.1590:FF:000001">
    <property type="entry name" value="NADH-quinone oxidoreductase subunit E"/>
    <property type="match status" value="1"/>
</dbReference>
<dbReference type="OrthoDB" id="9807941at2"/>
<evidence type="ECO:0000256" key="5">
    <source>
        <dbReference type="ARBA" id="ARBA00023014"/>
    </source>
</evidence>
<evidence type="ECO:0000256" key="3">
    <source>
        <dbReference type="ARBA" id="ARBA00022723"/>
    </source>
</evidence>
<evidence type="ECO:0000256" key="4">
    <source>
        <dbReference type="ARBA" id="ARBA00023004"/>
    </source>
</evidence>
<dbReference type="GO" id="GO:0046872">
    <property type="term" value="F:metal ion binding"/>
    <property type="evidence" value="ECO:0007669"/>
    <property type="project" value="UniProtKB-KW"/>
</dbReference>
<dbReference type="Gene3D" id="1.10.10.1590">
    <property type="entry name" value="NADH-quinone oxidoreductase subunit E"/>
    <property type="match status" value="1"/>
</dbReference>
<dbReference type="PANTHER" id="PTHR10371">
    <property type="entry name" value="NADH DEHYDROGENASE UBIQUINONE FLAVOPROTEIN 2, MITOCHONDRIAL"/>
    <property type="match status" value="1"/>
</dbReference>
<dbReference type="AlphaFoldDB" id="A0A542ZD59"/>
<dbReference type="CDD" id="cd03064">
    <property type="entry name" value="TRX_Fd_NuoE"/>
    <property type="match status" value="1"/>
</dbReference>
<evidence type="ECO:0000256" key="6">
    <source>
        <dbReference type="ARBA" id="ARBA00034078"/>
    </source>
</evidence>
<dbReference type="RefSeq" id="WP_142094057.1">
    <property type="nucleotide sequence ID" value="NZ_BAAAMD010000002.1"/>
</dbReference>
<keyword evidence="4" id="KW-0408">Iron</keyword>
<dbReference type="InterPro" id="IPR042128">
    <property type="entry name" value="NuoE_dom"/>
</dbReference>
<reference evidence="7 8" key="1">
    <citation type="submission" date="2019-06" db="EMBL/GenBank/DDBJ databases">
        <title>Sequencing the genomes of 1000 actinobacteria strains.</title>
        <authorList>
            <person name="Klenk H.-P."/>
        </authorList>
    </citation>
    <scope>NUCLEOTIDE SEQUENCE [LARGE SCALE GENOMIC DNA]</scope>
    <source>
        <strain evidence="7 8">DSM 8251</strain>
    </source>
</reference>
<keyword evidence="8" id="KW-1185">Reference proteome</keyword>
<comment type="similarity">
    <text evidence="1">Belongs to the complex I 24 kDa subunit family.</text>
</comment>
<evidence type="ECO:0000256" key="1">
    <source>
        <dbReference type="ARBA" id="ARBA00010643"/>
    </source>
</evidence>
<accession>A0A542ZD59</accession>
<keyword evidence="3" id="KW-0479">Metal-binding</keyword>
<dbReference type="InterPro" id="IPR036249">
    <property type="entry name" value="Thioredoxin-like_sf"/>
</dbReference>
<sequence length="246" mass="26292">MSGFKSYFEKSGGIDVADDATNLTDEHREEIRQIAARYPQKRSALLPALHLVQSVDGRVSPKGLEMCAEELGITTAEANGVATFYTMYKRKKAGKHHVGVCSTALCAIMGGDHIFETLSEHLGVGNDETTEDGSVTLERVECNAGCDYAPVVMVNWEFFDNMTPDSAIRLVDDLAAGNPVTSTRGAEITSWREAERVLAGFDDGRTDEGPAGGPASLLGVEIAAEKGWKAPDPAALPANDTEGESK</sequence>
<dbReference type="NCBIfam" id="NF005721">
    <property type="entry name" value="PRK07539.1-1"/>
    <property type="match status" value="1"/>
</dbReference>
<keyword evidence="2" id="KW-0001">2Fe-2S</keyword>
<dbReference type="InterPro" id="IPR002023">
    <property type="entry name" value="NuoE-like"/>
</dbReference>
<dbReference type="GO" id="GO:0051537">
    <property type="term" value="F:2 iron, 2 sulfur cluster binding"/>
    <property type="evidence" value="ECO:0007669"/>
    <property type="project" value="UniProtKB-KW"/>
</dbReference>